<organism evidence="1 2">
    <name type="scientific">Ovis ammon polii</name>
    <dbReference type="NCBI Taxonomy" id="230172"/>
    <lineage>
        <taxon>Eukaryota</taxon>
        <taxon>Metazoa</taxon>
        <taxon>Chordata</taxon>
        <taxon>Craniata</taxon>
        <taxon>Vertebrata</taxon>
        <taxon>Euteleostomi</taxon>
        <taxon>Mammalia</taxon>
        <taxon>Eutheria</taxon>
        <taxon>Laurasiatheria</taxon>
        <taxon>Artiodactyla</taxon>
        <taxon>Ruminantia</taxon>
        <taxon>Pecora</taxon>
        <taxon>Bovidae</taxon>
        <taxon>Caprinae</taxon>
        <taxon>Ovis</taxon>
    </lineage>
</organism>
<dbReference type="EMBL" id="JAKZEL010000005">
    <property type="protein sequence ID" value="KAI4543606.1"/>
    <property type="molecule type" value="Genomic_DNA"/>
</dbReference>
<proteinExistence type="predicted"/>
<sequence>MTLLLQLLYCVSGLYFSLTATLECVGTQTTHVVAQGSQQKPLPTHPFQNQEIGTGALGPPVVCGRTYPKQEAIMYQFKPGYTINPTVMNETFKAGENGSQIDPLTLMLLSVSALLAAERRRMRSLTTSPPGDSEVRKHLSNVKFPQNNYSIL</sequence>
<name>A0AAD4UCM1_OVIAM</name>
<reference evidence="1" key="1">
    <citation type="submission" date="2022-03" db="EMBL/GenBank/DDBJ databases">
        <title>Genomic analyses of argali, domestic sheep and their hybrids provide insights into chromosomal evolution, heterosis and genetic basis of agronomic traits.</title>
        <authorList>
            <person name="Li M."/>
        </authorList>
    </citation>
    <scope>NUCLEOTIDE SEQUENCE</scope>
    <source>
        <strain evidence="1">CAU-MHL-2022a</strain>
        <tissue evidence="1">Skin</tissue>
    </source>
</reference>
<dbReference type="Proteomes" id="UP001214576">
    <property type="component" value="Unassembled WGS sequence"/>
</dbReference>
<dbReference type="AlphaFoldDB" id="A0AAD4UCM1"/>
<accession>A0AAD4UCM1</accession>
<protein>
    <submittedName>
        <fullName evidence="1">Uncharacterized protein</fullName>
    </submittedName>
</protein>
<gene>
    <name evidence="1" type="ORF">MG293_006400</name>
</gene>
<comment type="caution">
    <text evidence="1">The sequence shown here is derived from an EMBL/GenBank/DDBJ whole genome shotgun (WGS) entry which is preliminary data.</text>
</comment>
<evidence type="ECO:0000313" key="1">
    <source>
        <dbReference type="EMBL" id="KAI4543606.1"/>
    </source>
</evidence>
<evidence type="ECO:0000313" key="2">
    <source>
        <dbReference type="Proteomes" id="UP001214576"/>
    </source>
</evidence>
<keyword evidence="2" id="KW-1185">Reference proteome</keyword>